<evidence type="ECO:0000313" key="1">
    <source>
        <dbReference type="EMBL" id="KAG2288552.1"/>
    </source>
</evidence>
<dbReference type="EMBL" id="JAAMPC010000010">
    <property type="protein sequence ID" value="KAG2288552.1"/>
    <property type="molecule type" value="Genomic_DNA"/>
</dbReference>
<accession>A0A8X7RIL8</accession>
<gene>
    <name evidence="1" type="ORF">Bca52824_048156</name>
</gene>
<reference evidence="1 2" key="1">
    <citation type="submission" date="2020-02" db="EMBL/GenBank/DDBJ databases">
        <authorList>
            <person name="Ma Q."/>
            <person name="Huang Y."/>
            <person name="Song X."/>
            <person name="Pei D."/>
        </authorList>
    </citation>
    <scope>NUCLEOTIDE SEQUENCE [LARGE SCALE GENOMIC DNA]</scope>
    <source>
        <strain evidence="1">Sxm20200214</strain>
        <tissue evidence="1">Leaf</tissue>
    </source>
</reference>
<evidence type="ECO:0000313" key="2">
    <source>
        <dbReference type="Proteomes" id="UP000886595"/>
    </source>
</evidence>
<dbReference type="Proteomes" id="UP000886595">
    <property type="component" value="Unassembled WGS sequence"/>
</dbReference>
<name>A0A8X7RIL8_BRACI</name>
<dbReference type="AlphaFoldDB" id="A0A8X7RIL8"/>
<keyword evidence="2" id="KW-1185">Reference proteome</keyword>
<proteinExistence type="predicted"/>
<sequence>MPTIELIEISATSTSSGGLSSSTSTEQFDTSISIPSSNTIITTIVFLVALETQAFGLPYRHFHQC</sequence>
<comment type="caution">
    <text evidence="1">The sequence shown here is derived from an EMBL/GenBank/DDBJ whole genome shotgun (WGS) entry which is preliminary data.</text>
</comment>
<organism evidence="1 2">
    <name type="scientific">Brassica carinata</name>
    <name type="common">Ethiopian mustard</name>
    <name type="synonym">Abyssinian cabbage</name>
    <dbReference type="NCBI Taxonomy" id="52824"/>
    <lineage>
        <taxon>Eukaryota</taxon>
        <taxon>Viridiplantae</taxon>
        <taxon>Streptophyta</taxon>
        <taxon>Embryophyta</taxon>
        <taxon>Tracheophyta</taxon>
        <taxon>Spermatophyta</taxon>
        <taxon>Magnoliopsida</taxon>
        <taxon>eudicotyledons</taxon>
        <taxon>Gunneridae</taxon>
        <taxon>Pentapetalae</taxon>
        <taxon>rosids</taxon>
        <taxon>malvids</taxon>
        <taxon>Brassicales</taxon>
        <taxon>Brassicaceae</taxon>
        <taxon>Brassiceae</taxon>
        <taxon>Brassica</taxon>
    </lineage>
</organism>
<protein>
    <submittedName>
        <fullName evidence="1">Uncharacterized protein</fullName>
    </submittedName>
</protein>